<dbReference type="Pfam" id="PF00015">
    <property type="entry name" value="MCPsignal"/>
    <property type="match status" value="1"/>
</dbReference>
<keyword evidence="1 3" id="KW-0807">Transducer</keyword>
<protein>
    <submittedName>
        <fullName evidence="5">Chemotaxis protein</fullName>
    </submittedName>
</protein>
<dbReference type="PRINTS" id="PR00260">
    <property type="entry name" value="CHEMTRNSDUCR"/>
</dbReference>
<proteinExistence type="inferred from homology"/>
<dbReference type="SMART" id="SM00283">
    <property type="entry name" value="MA"/>
    <property type="match status" value="1"/>
</dbReference>
<dbReference type="InterPro" id="IPR004089">
    <property type="entry name" value="MCPsignal_dom"/>
</dbReference>
<keyword evidence="6" id="KW-1185">Reference proteome</keyword>
<dbReference type="EMBL" id="JAHBCL010000040">
    <property type="protein sequence ID" value="MBS7528446.1"/>
    <property type="molecule type" value="Genomic_DNA"/>
</dbReference>
<comment type="caution">
    <text evidence="5">The sequence shown here is derived from an EMBL/GenBank/DDBJ whole genome shotgun (WGS) entry which is preliminary data.</text>
</comment>
<dbReference type="Gene3D" id="1.10.287.950">
    <property type="entry name" value="Methyl-accepting chemotaxis protein"/>
    <property type="match status" value="1"/>
</dbReference>
<evidence type="ECO:0000313" key="6">
    <source>
        <dbReference type="Proteomes" id="UP000746471"/>
    </source>
</evidence>
<feature type="domain" description="Methyl-accepting transducer" evidence="4">
    <location>
        <begin position="69"/>
        <end position="305"/>
    </location>
</feature>
<evidence type="ECO:0000259" key="4">
    <source>
        <dbReference type="PROSITE" id="PS50111"/>
    </source>
</evidence>
<name>A0ABS5PTN2_9FIRM</name>
<dbReference type="PANTHER" id="PTHR32089">
    <property type="entry name" value="METHYL-ACCEPTING CHEMOTAXIS PROTEIN MCPB"/>
    <property type="match status" value="1"/>
</dbReference>
<sequence>MLKTMSKKANKTNEKKTTTETQIMTNYENLPKGAIVDTINNLRKCVLDPDVMHCYFDETTALSKQISIDFDALLSQESIITFGLSQILEGVEYTTKQIEEVGEHLNHFSHNTTQTKQYADEVYNKLEKSSQEIDLAKTSIREVVVQMQSVSEVFHQFFDNFQHLESQYSDIANFASVITGIAKQTNLLSLNASIEAARAGESGKGFSVVANEIKKLSDETHKNANDIIGALDRMTDTIRILGEKSTDSSNVVKDVTVAIKKTDVLFDNIFKAEEEVHNQMKYVQQSQEENLSQVSDITVALKNVINKSNSENAELDKLIASVQTKSDYYLRILNYLNQLKMLYDES</sequence>
<comment type="similarity">
    <text evidence="2">Belongs to the methyl-accepting chemotaxis (MCP) protein family.</text>
</comment>
<evidence type="ECO:0000313" key="5">
    <source>
        <dbReference type="EMBL" id="MBS7528446.1"/>
    </source>
</evidence>
<dbReference type="Proteomes" id="UP000746471">
    <property type="component" value="Unassembled WGS sequence"/>
</dbReference>
<evidence type="ECO:0000256" key="2">
    <source>
        <dbReference type="ARBA" id="ARBA00029447"/>
    </source>
</evidence>
<dbReference type="PANTHER" id="PTHR32089:SF112">
    <property type="entry name" value="LYSOZYME-LIKE PROTEIN-RELATED"/>
    <property type="match status" value="1"/>
</dbReference>
<dbReference type="InterPro" id="IPR004090">
    <property type="entry name" value="Chemotax_Me-accpt_rcpt"/>
</dbReference>
<evidence type="ECO:0000256" key="3">
    <source>
        <dbReference type="PROSITE-ProRule" id="PRU00284"/>
    </source>
</evidence>
<organism evidence="5 6">
    <name type="scientific">Fusibacter paucivorans</name>
    <dbReference type="NCBI Taxonomy" id="76009"/>
    <lineage>
        <taxon>Bacteria</taxon>
        <taxon>Bacillati</taxon>
        <taxon>Bacillota</taxon>
        <taxon>Clostridia</taxon>
        <taxon>Eubacteriales</taxon>
        <taxon>Eubacteriales Family XII. Incertae Sedis</taxon>
        <taxon>Fusibacter</taxon>
    </lineage>
</organism>
<accession>A0ABS5PTN2</accession>
<dbReference type="RefSeq" id="WP_213238303.1">
    <property type="nucleotide sequence ID" value="NZ_JAHBCL010000040.1"/>
</dbReference>
<dbReference type="PROSITE" id="PS50111">
    <property type="entry name" value="CHEMOTAXIS_TRANSDUC_2"/>
    <property type="match status" value="1"/>
</dbReference>
<reference evidence="5 6" key="1">
    <citation type="submission" date="2021-05" db="EMBL/GenBank/DDBJ databases">
        <title>Fusibacter ferrireducens sp. nov., an anaerobic, sulfur- and Fe-reducing bacterium isolated from the mangrove sediment.</title>
        <authorList>
            <person name="Qiu D."/>
        </authorList>
    </citation>
    <scope>NUCLEOTIDE SEQUENCE [LARGE SCALE GENOMIC DNA]</scope>
    <source>
        <strain evidence="5 6">DSM 12116</strain>
    </source>
</reference>
<dbReference type="SUPFAM" id="SSF58104">
    <property type="entry name" value="Methyl-accepting chemotaxis protein (MCP) signaling domain"/>
    <property type="match status" value="1"/>
</dbReference>
<evidence type="ECO:0000256" key="1">
    <source>
        <dbReference type="ARBA" id="ARBA00023224"/>
    </source>
</evidence>
<gene>
    <name evidence="5" type="ORF">KHM83_17295</name>
</gene>